<evidence type="ECO:0000256" key="5">
    <source>
        <dbReference type="ARBA" id="ARBA00022989"/>
    </source>
</evidence>
<evidence type="ECO:0000259" key="8">
    <source>
        <dbReference type="PROSITE" id="PS50850"/>
    </source>
</evidence>
<evidence type="ECO:0000313" key="10">
    <source>
        <dbReference type="Proteomes" id="UP000680304"/>
    </source>
</evidence>
<dbReference type="Gene3D" id="1.20.1250.20">
    <property type="entry name" value="MFS general substrate transporter like domains"/>
    <property type="match status" value="1"/>
</dbReference>
<dbReference type="SUPFAM" id="SSF103473">
    <property type="entry name" value="MFS general substrate transporter"/>
    <property type="match status" value="1"/>
</dbReference>
<evidence type="ECO:0000313" key="9">
    <source>
        <dbReference type="EMBL" id="GIQ62794.1"/>
    </source>
</evidence>
<evidence type="ECO:0000256" key="7">
    <source>
        <dbReference type="SAM" id="Phobius"/>
    </source>
</evidence>
<gene>
    <name evidence="9" type="ORF">PACILC2_13620</name>
</gene>
<dbReference type="InterPro" id="IPR036259">
    <property type="entry name" value="MFS_trans_sf"/>
</dbReference>
<keyword evidence="6 7" id="KW-0472">Membrane</keyword>
<evidence type="ECO:0000256" key="2">
    <source>
        <dbReference type="ARBA" id="ARBA00022448"/>
    </source>
</evidence>
<keyword evidence="3" id="KW-1003">Cell membrane</keyword>
<dbReference type="InterPro" id="IPR011701">
    <property type="entry name" value="MFS"/>
</dbReference>
<proteinExistence type="predicted"/>
<name>A0ABQ4N3R1_9BACL</name>
<dbReference type="InterPro" id="IPR005829">
    <property type="entry name" value="Sugar_transporter_CS"/>
</dbReference>
<comment type="subcellular location">
    <subcellularLocation>
        <location evidence="1">Cell membrane</location>
        <topology evidence="1">Multi-pass membrane protein</topology>
    </subcellularLocation>
</comment>
<keyword evidence="2" id="KW-0813">Transport</keyword>
<evidence type="ECO:0000256" key="4">
    <source>
        <dbReference type="ARBA" id="ARBA00022692"/>
    </source>
</evidence>
<dbReference type="PANTHER" id="PTHR43124:SF3">
    <property type="entry name" value="CHLORAMPHENICOL EFFLUX PUMP RV0191"/>
    <property type="match status" value="1"/>
</dbReference>
<dbReference type="InterPro" id="IPR050189">
    <property type="entry name" value="MFS_Efflux_Transporters"/>
</dbReference>
<keyword evidence="5 7" id="KW-1133">Transmembrane helix</keyword>
<evidence type="ECO:0000256" key="6">
    <source>
        <dbReference type="ARBA" id="ARBA00023136"/>
    </source>
</evidence>
<evidence type="ECO:0000256" key="3">
    <source>
        <dbReference type="ARBA" id="ARBA00022475"/>
    </source>
</evidence>
<accession>A0ABQ4N3R1</accession>
<dbReference type="PROSITE" id="PS50850">
    <property type="entry name" value="MFS"/>
    <property type="match status" value="1"/>
</dbReference>
<sequence length="77" mass="8384">MKNKKLALRSLASIPLISTLANSMLIPVLPSISRELKISSLQVSMLITVYAVAAILLIPVAGYLSDRYGRKRSLFPA</sequence>
<dbReference type="PANTHER" id="PTHR43124">
    <property type="entry name" value="PURINE EFFLUX PUMP PBUE"/>
    <property type="match status" value="1"/>
</dbReference>
<dbReference type="Proteomes" id="UP000680304">
    <property type="component" value="Unassembled WGS sequence"/>
</dbReference>
<comment type="caution">
    <text evidence="9">The sequence shown here is derived from an EMBL/GenBank/DDBJ whole genome shotgun (WGS) entry which is preliminary data.</text>
</comment>
<organism evidence="9 10">
    <name type="scientific">Paenibacillus cisolokensis</name>
    <dbReference type="NCBI Taxonomy" id="1658519"/>
    <lineage>
        <taxon>Bacteria</taxon>
        <taxon>Bacillati</taxon>
        <taxon>Bacillota</taxon>
        <taxon>Bacilli</taxon>
        <taxon>Bacillales</taxon>
        <taxon>Paenibacillaceae</taxon>
        <taxon>Paenibacillus</taxon>
    </lineage>
</organism>
<protein>
    <recommendedName>
        <fullName evidence="8">Major facilitator superfamily (MFS) profile domain-containing protein</fullName>
    </recommendedName>
</protein>
<feature type="domain" description="Major facilitator superfamily (MFS) profile" evidence="8">
    <location>
        <begin position="7"/>
        <end position="77"/>
    </location>
</feature>
<feature type="transmembrane region" description="Helical" evidence="7">
    <location>
        <begin position="45"/>
        <end position="64"/>
    </location>
</feature>
<dbReference type="EMBL" id="BOVJ01000042">
    <property type="protein sequence ID" value="GIQ62794.1"/>
    <property type="molecule type" value="Genomic_DNA"/>
</dbReference>
<reference evidence="9 10" key="1">
    <citation type="submission" date="2021-04" db="EMBL/GenBank/DDBJ databases">
        <title>Draft genome sequence of Paenibacillus cisolokensis, LC2-13A.</title>
        <authorList>
            <person name="Uke A."/>
            <person name="Chhe C."/>
            <person name="Baramee S."/>
            <person name="Kosugi A."/>
        </authorList>
    </citation>
    <scope>NUCLEOTIDE SEQUENCE [LARGE SCALE GENOMIC DNA]</scope>
    <source>
        <strain evidence="9 10">LC2-13A</strain>
    </source>
</reference>
<evidence type="ECO:0000256" key="1">
    <source>
        <dbReference type="ARBA" id="ARBA00004651"/>
    </source>
</evidence>
<dbReference type="Pfam" id="PF07690">
    <property type="entry name" value="MFS_1"/>
    <property type="match status" value="1"/>
</dbReference>
<keyword evidence="4 7" id="KW-0812">Transmembrane</keyword>
<keyword evidence="10" id="KW-1185">Reference proteome</keyword>
<dbReference type="PROSITE" id="PS00216">
    <property type="entry name" value="SUGAR_TRANSPORT_1"/>
    <property type="match status" value="1"/>
</dbReference>
<dbReference type="InterPro" id="IPR020846">
    <property type="entry name" value="MFS_dom"/>
</dbReference>